<evidence type="ECO:0000313" key="1">
    <source>
        <dbReference type="EMBL" id="MCG2418231.1"/>
    </source>
</evidence>
<organism evidence="1 2">
    <name type="scientific">Aequorivita vitellina</name>
    <dbReference type="NCBI Taxonomy" id="2874475"/>
    <lineage>
        <taxon>Bacteria</taxon>
        <taxon>Pseudomonadati</taxon>
        <taxon>Bacteroidota</taxon>
        <taxon>Flavobacteriia</taxon>
        <taxon>Flavobacteriales</taxon>
        <taxon>Flavobacteriaceae</taxon>
        <taxon>Aequorivita</taxon>
    </lineage>
</organism>
<sequence>MKNEKLIHALGNCINHCNYCADACLDEENVKMMVDCIRLDRVCAEVCSTLNQLLATGFTDVDDLVKYCAKICDACAKECSQHDTKHCQDCAEACKKCAAECRAYLA</sequence>
<dbReference type="AlphaFoldDB" id="A0A9X1QUK6"/>
<dbReference type="PANTHER" id="PTHR37310:SF1">
    <property type="entry name" value="CYTOPLASMIC PROTEIN"/>
    <property type="match status" value="1"/>
</dbReference>
<accession>A0A9X1QUK6</accession>
<gene>
    <name evidence="1" type="ORF">K8089_04285</name>
</gene>
<comment type="caution">
    <text evidence="1">The sequence shown here is derived from an EMBL/GenBank/DDBJ whole genome shotgun (WGS) entry which is preliminary data.</text>
</comment>
<evidence type="ECO:0000313" key="2">
    <source>
        <dbReference type="Proteomes" id="UP001139461"/>
    </source>
</evidence>
<protein>
    <submittedName>
        <fullName evidence="1">Four-helix bundle copper-binding protein</fullName>
    </submittedName>
</protein>
<dbReference type="CDD" id="cd08026">
    <property type="entry name" value="DUF326"/>
    <property type="match status" value="1"/>
</dbReference>
<proteinExistence type="predicted"/>
<dbReference type="EMBL" id="JAIRBA010000005">
    <property type="protein sequence ID" value="MCG2418231.1"/>
    <property type="molecule type" value="Genomic_DNA"/>
</dbReference>
<dbReference type="InterPro" id="IPR044543">
    <property type="entry name" value="YHJQ-like"/>
</dbReference>
<dbReference type="Proteomes" id="UP001139461">
    <property type="component" value="Unassembled WGS sequence"/>
</dbReference>
<keyword evidence="2" id="KW-1185">Reference proteome</keyword>
<reference evidence="1" key="1">
    <citation type="submission" date="2021-09" db="EMBL/GenBank/DDBJ databases">
        <title>Genome of Aequorivita sp. strain F47161.</title>
        <authorList>
            <person name="Wang Y."/>
        </authorList>
    </citation>
    <scope>NUCLEOTIDE SEQUENCE</scope>
    <source>
        <strain evidence="1">F47161</strain>
    </source>
</reference>
<dbReference type="InterPro" id="IPR005560">
    <property type="entry name" value="Csp_YhjQ"/>
</dbReference>
<dbReference type="RefSeq" id="WP_237602045.1">
    <property type="nucleotide sequence ID" value="NZ_JAIRBA010000005.1"/>
</dbReference>
<name>A0A9X1QUK6_9FLAO</name>
<dbReference type="Pfam" id="PF03860">
    <property type="entry name" value="Csp"/>
    <property type="match status" value="1"/>
</dbReference>
<dbReference type="PANTHER" id="PTHR37310">
    <property type="entry name" value="CYTOPLASMIC PROTEIN-RELATED"/>
    <property type="match status" value="1"/>
</dbReference>
<dbReference type="Gene3D" id="1.20.1270.360">
    <property type="match status" value="1"/>
</dbReference>